<evidence type="ECO:0000313" key="12">
    <source>
        <dbReference type="Proteomes" id="UP001596972"/>
    </source>
</evidence>
<feature type="region of interest" description="Disordered" evidence="8">
    <location>
        <begin position="268"/>
        <end position="334"/>
    </location>
</feature>
<evidence type="ECO:0000313" key="11">
    <source>
        <dbReference type="EMBL" id="MFD0900798.1"/>
    </source>
</evidence>
<keyword evidence="2" id="KW-0723">Serine/threonine-protein kinase</keyword>
<evidence type="ECO:0000256" key="9">
    <source>
        <dbReference type="SAM" id="Phobius"/>
    </source>
</evidence>
<dbReference type="InterPro" id="IPR008271">
    <property type="entry name" value="Ser/Thr_kinase_AS"/>
</dbReference>
<dbReference type="Gene3D" id="3.30.200.20">
    <property type="entry name" value="Phosphorylase Kinase, domain 1"/>
    <property type="match status" value="1"/>
</dbReference>
<dbReference type="InterPro" id="IPR000719">
    <property type="entry name" value="Prot_kinase_dom"/>
</dbReference>
<dbReference type="PANTHER" id="PTHR43289:SF6">
    <property type="entry name" value="SERINE_THREONINE-PROTEIN KINASE NEKL-3"/>
    <property type="match status" value="1"/>
</dbReference>
<evidence type="ECO:0000259" key="10">
    <source>
        <dbReference type="PROSITE" id="PS50011"/>
    </source>
</evidence>
<keyword evidence="9" id="KW-0472">Membrane</keyword>
<protein>
    <recommendedName>
        <fullName evidence="1">non-specific serine/threonine protein kinase</fullName>
        <ecNumber evidence="1">2.7.11.1</ecNumber>
    </recommendedName>
</protein>
<keyword evidence="6 7" id="KW-0067">ATP-binding</keyword>
<dbReference type="PANTHER" id="PTHR43289">
    <property type="entry name" value="MITOGEN-ACTIVATED PROTEIN KINASE KINASE KINASE 20-RELATED"/>
    <property type="match status" value="1"/>
</dbReference>
<reference evidence="12" key="1">
    <citation type="journal article" date="2019" name="Int. J. Syst. Evol. Microbiol.">
        <title>The Global Catalogue of Microorganisms (GCM) 10K type strain sequencing project: providing services to taxonomists for standard genome sequencing and annotation.</title>
        <authorList>
            <consortium name="The Broad Institute Genomics Platform"/>
            <consortium name="The Broad Institute Genome Sequencing Center for Infectious Disease"/>
            <person name="Wu L."/>
            <person name="Ma J."/>
        </authorList>
    </citation>
    <scope>NUCLEOTIDE SEQUENCE [LARGE SCALE GENOMIC DNA]</scope>
    <source>
        <strain evidence="12">JCM 31202</strain>
    </source>
</reference>
<evidence type="ECO:0000256" key="5">
    <source>
        <dbReference type="ARBA" id="ARBA00022777"/>
    </source>
</evidence>
<dbReference type="RefSeq" id="WP_378297796.1">
    <property type="nucleotide sequence ID" value="NZ_JBHTJA010000014.1"/>
</dbReference>
<comment type="caution">
    <text evidence="11">The sequence shown here is derived from an EMBL/GenBank/DDBJ whole genome shotgun (WGS) entry which is preliminary data.</text>
</comment>
<evidence type="ECO:0000256" key="7">
    <source>
        <dbReference type="PROSITE-ProRule" id="PRU10141"/>
    </source>
</evidence>
<dbReference type="PROSITE" id="PS50011">
    <property type="entry name" value="PROTEIN_KINASE_DOM"/>
    <property type="match status" value="1"/>
</dbReference>
<accession>A0ABW3EKD6</accession>
<evidence type="ECO:0000256" key="8">
    <source>
        <dbReference type="SAM" id="MobiDB-lite"/>
    </source>
</evidence>
<dbReference type="InterPro" id="IPR017441">
    <property type="entry name" value="Protein_kinase_ATP_BS"/>
</dbReference>
<dbReference type="EC" id="2.7.11.1" evidence="1"/>
<evidence type="ECO:0000256" key="3">
    <source>
        <dbReference type="ARBA" id="ARBA00022679"/>
    </source>
</evidence>
<dbReference type="Proteomes" id="UP001596972">
    <property type="component" value="Unassembled WGS sequence"/>
</dbReference>
<organism evidence="11 12">
    <name type="scientific">Actinomadura sediminis</name>
    <dbReference type="NCBI Taxonomy" id="1038904"/>
    <lineage>
        <taxon>Bacteria</taxon>
        <taxon>Bacillati</taxon>
        <taxon>Actinomycetota</taxon>
        <taxon>Actinomycetes</taxon>
        <taxon>Streptosporangiales</taxon>
        <taxon>Thermomonosporaceae</taxon>
        <taxon>Actinomadura</taxon>
    </lineage>
</organism>
<feature type="compositionally biased region" description="Pro residues" evidence="8">
    <location>
        <begin position="303"/>
        <end position="325"/>
    </location>
</feature>
<dbReference type="GO" id="GO:0004674">
    <property type="term" value="F:protein serine/threonine kinase activity"/>
    <property type="evidence" value="ECO:0007669"/>
    <property type="project" value="UniProtKB-EC"/>
</dbReference>
<dbReference type="InterPro" id="IPR011009">
    <property type="entry name" value="Kinase-like_dom_sf"/>
</dbReference>
<feature type="transmembrane region" description="Helical" evidence="9">
    <location>
        <begin position="341"/>
        <end position="365"/>
    </location>
</feature>
<dbReference type="EMBL" id="JBHTJA010000014">
    <property type="protein sequence ID" value="MFD0900798.1"/>
    <property type="molecule type" value="Genomic_DNA"/>
</dbReference>
<keyword evidence="4 7" id="KW-0547">Nucleotide-binding</keyword>
<evidence type="ECO:0000256" key="6">
    <source>
        <dbReference type="ARBA" id="ARBA00022840"/>
    </source>
</evidence>
<dbReference type="CDD" id="cd14014">
    <property type="entry name" value="STKc_PknB_like"/>
    <property type="match status" value="1"/>
</dbReference>
<evidence type="ECO:0000256" key="2">
    <source>
        <dbReference type="ARBA" id="ARBA00022527"/>
    </source>
</evidence>
<keyword evidence="9" id="KW-1133">Transmembrane helix</keyword>
<evidence type="ECO:0000256" key="1">
    <source>
        <dbReference type="ARBA" id="ARBA00012513"/>
    </source>
</evidence>
<name>A0ABW3EKD6_9ACTN</name>
<keyword evidence="5 11" id="KW-0418">Kinase</keyword>
<keyword evidence="9" id="KW-0812">Transmembrane</keyword>
<keyword evidence="3 11" id="KW-0808">Transferase</keyword>
<evidence type="ECO:0000256" key="4">
    <source>
        <dbReference type="ARBA" id="ARBA00022741"/>
    </source>
</evidence>
<feature type="binding site" evidence="7">
    <location>
        <position position="38"/>
    </location>
    <ligand>
        <name>ATP</name>
        <dbReference type="ChEBI" id="CHEBI:30616"/>
    </ligand>
</feature>
<dbReference type="PROSITE" id="PS00107">
    <property type="entry name" value="PROTEIN_KINASE_ATP"/>
    <property type="match status" value="1"/>
</dbReference>
<dbReference type="Pfam" id="PF00069">
    <property type="entry name" value="Pkinase"/>
    <property type="match status" value="1"/>
</dbReference>
<feature type="domain" description="Protein kinase" evidence="10">
    <location>
        <begin position="9"/>
        <end position="274"/>
    </location>
</feature>
<sequence>MPHVIADRYEPVELLGRGGMGAVWRARDRVLDREVAIKEVTPPAGLDDEQIGRVYTRTFREARSAARLDHPGIVTVYDVVEEDGRPWIVMQLVRARSLAAIIKEEGPLPPERVAALGLDLLDALRTAHAAGVVHRDVKPGNVLLPPDRAVLTDFGIATVAGDETITQTGAIIGSPAYLAPEQARRQRASPASDLWSLGATLYAAVEGRSPYQRPDVWGVMGALLADEPDPPRRAGALAPVLHGLLRAEPGERAGHDEAERLLRRAAAGTPAPFAPPDSPAPVPPPPPHLTVDPGAGLPGGTPTSPPPGTVPPGTVPPGTVPPGTVPPGGVRTDGERHGPRWAVILPLGVFAVLLAAGVLSAAVFLTQSGEKNGRPGQAGSSAATASGNGSTGSPNVAVPAGYEPYRGPGFTVAVPKGWKAEASGDDVTFSDPAQGGRRGIAIQRIAENAADLGGSMADAAGRFENDTSYRDYRQVDFRRGFDYQGGDAAELEFTFTREGVAGRCRARVFRFNGAVYQTVLVTRADSWGQTVPYYETFLKTLRAE</sequence>
<gene>
    <name evidence="11" type="ORF">ACFQ11_10385</name>
</gene>
<feature type="compositionally biased region" description="Low complexity" evidence="8">
    <location>
        <begin position="378"/>
        <end position="393"/>
    </location>
</feature>
<dbReference type="Gene3D" id="1.10.510.10">
    <property type="entry name" value="Transferase(Phosphotransferase) domain 1"/>
    <property type="match status" value="1"/>
</dbReference>
<keyword evidence="12" id="KW-1185">Reference proteome</keyword>
<proteinExistence type="predicted"/>
<feature type="region of interest" description="Disordered" evidence="8">
    <location>
        <begin position="371"/>
        <end position="395"/>
    </location>
</feature>
<feature type="compositionally biased region" description="Pro residues" evidence="8">
    <location>
        <begin position="272"/>
        <end position="288"/>
    </location>
</feature>
<dbReference type="PROSITE" id="PS00108">
    <property type="entry name" value="PROTEIN_KINASE_ST"/>
    <property type="match status" value="1"/>
</dbReference>
<dbReference type="SMART" id="SM00220">
    <property type="entry name" value="S_TKc"/>
    <property type="match status" value="1"/>
</dbReference>
<dbReference type="SUPFAM" id="SSF56112">
    <property type="entry name" value="Protein kinase-like (PK-like)"/>
    <property type="match status" value="1"/>
</dbReference>